<feature type="region of interest" description="Disordered" evidence="1">
    <location>
        <begin position="63"/>
        <end position="91"/>
    </location>
</feature>
<reference evidence="2" key="1">
    <citation type="journal article" date="2014" name="Int. J. Syst. Evol. Microbiol.">
        <title>Complete genome sequence of Corynebacterium casei LMG S-19264T (=DSM 44701T), isolated from a smear-ripened cheese.</title>
        <authorList>
            <consortium name="US DOE Joint Genome Institute (JGI-PGF)"/>
            <person name="Walter F."/>
            <person name="Albersmeier A."/>
            <person name="Kalinowski J."/>
            <person name="Ruckert C."/>
        </authorList>
    </citation>
    <scope>NUCLEOTIDE SEQUENCE</scope>
    <source>
        <strain evidence="2">VKM Ac-1401</strain>
    </source>
</reference>
<sequence length="117" mass="10729">MKMGRASCAGSWAVALDEVDGAAVVAAPDAGAVGAACVTPLAPAVALALAVALAVALALESRGPDTPAAAPRDGVSGPLDPSAPRAEGVGAGDAGVDIEVAGVGAVGADDDAAAAGC</sequence>
<dbReference type="AlphaFoldDB" id="A0A9W6HAJ4"/>
<organism evidence="2 3">
    <name type="scientific">Leifsonia poae</name>
    <dbReference type="NCBI Taxonomy" id="110933"/>
    <lineage>
        <taxon>Bacteria</taxon>
        <taxon>Bacillati</taxon>
        <taxon>Actinomycetota</taxon>
        <taxon>Actinomycetes</taxon>
        <taxon>Micrococcales</taxon>
        <taxon>Microbacteriaceae</taxon>
        <taxon>Leifsonia</taxon>
    </lineage>
</organism>
<proteinExistence type="predicted"/>
<dbReference type="EMBL" id="BSEN01000012">
    <property type="protein sequence ID" value="GLJ76971.1"/>
    <property type="molecule type" value="Genomic_DNA"/>
</dbReference>
<keyword evidence="3" id="KW-1185">Reference proteome</keyword>
<evidence type="ECO:0000313" key="3">
    <source>
        <dbReference type="Proteomes" id="UP001142372"/>
    </source>
</evidence>
<evidence type="ECO:0000256" key="1">
    <source>
        <dbReference type="SAM" id="MobiDB-lite"/>
    </source>
</evidence>
<reference evidence="2" key="2">
    <citation type="submission" date="2023-01" db="EMBL/GenBank/DDBJ databases">
        <authorList>
            <person name="Sun Q."/>
            <person name="Evtushenko L."/>
        </authorList>
    </citation>
    <scope>NUCLEOTIDE SEQUENCE</scope>
    <source>
        <strain evidence="2">VKM Ac-1401</strain>
    </source>
</reference>
<name>A0A9W6HAJ4_9MICO</name>
<evidence type="ECO:0000313" key="2">
    <source>
        <dbReference type="EMBL" id="GLJ76971.1"/>
    </source>
</evidence>
<accession>A0A9W6HAJ4</accession>
<gene>
    <name evidence="2" type="ORF">GCM10017584_25450</name>
</gene>
<protein>
    <submittedName>
        <fullName evidence="2">Uncharacterized protein</fullName>
    </submittedName>
</protein>
<comment type="caution">
    <text evidence="2">The sequence shown here is derived from an EMBL/GenBank/DDBJ whole genome shotgun (WGS) entry which is preliminary data.</text>
</comment>
<dbReference type="Proteomes" id="UP001142372">
    <property type="component" value="Unassembled WGS sequence"/>
</dbReference>